<proteinExistence type="predicted"/>
<dbReference type="Proteomes" id="UP000760472">
    <property type="component" value="Unassembled WGS sequence"/>
</dbReference>
<dbReference type="NCBIfam" id="TIGR02564">
    <property type="entry name" value="cas_Csy1"/>
    <property type="match status" value="1"/>
</dbReference>
<gene>
    <name evidence="1" type="primary">csy1</name>
    <name evidence="1" type="ORF">JW498_09680</name>
</gene>
<comment type="caution">
    <text evidence="1">The sequence shown here is derived from an EMBL/GenBank/DDBJ whole genome shotgun (WGS) entry which is preliminary data.</text>
</comment>
<name>A0ABS2W7D9_9GAMM</name>
<dbReference type="Pfam" id="PF09611">
    <property type="entry name" value="Cas_Csy1"/>
    <property type="match status" value="1"/>
</dbReference>
<protein>
    <submittedName>
        <fullName evidence="1">Type I-F CRISPR-associated protein Csy1</fullName>
    </submittedName>
</protein>
<evidence type="ECO:0000313" key="2">
    <source>
        <dbReference type="Proteomes" id="UP000760472"/>
    </source>
</evidence>
<evidence type="ECO:0000313" key="1">
    <source>
        <dbReference type="EMBL" id="MBN0987632.1"/>
    </source>
</evidence>
<sequence length="505" mass="58085">MHDAIKSFILERKDKKEESLLATKLVKDKDGGLNKILIKIIKSTKKTINDDLDSIAIRKKSKDETSLNFHTQKYHDLIALAEDNQIDIGEYKETYILQKQKVSDAHQFATWLDDNCKYAEGASVATHVSKLTHSSNKASCFFDQSSVQKSGYVTTSIIRNPVVDGAYDNALYSPIVSLLLVENEGRFFYEDIIEGKYDGLQGFEKSTEQLQVWKEELKKSIDKPTKSTSSLSKQIYFPVQKRPFNVEDWHLLSVLVSSSMAHSIFNMTAAKVFNDHNKSLRDKYRAKSLYSPETLISHPKTATLMVTQSSHQNTSQLNGARNGRLILTSSQPPTWQRQVKPPIYQTSWFRSGIPNYAVKEDIQFLREFLLRNDAQKLSTRDPKRRTWLVNWGEQIVDEAMYHANIIQTLPAGWSSAEDIKLKKSHQYFLDPYRDDEAFQAERDATEWEEEVCNDFSSWLNKRLQGKDNAFSPQPEHSKLWKSLMAAALRELKDTQKFSFEKEVNA</sequence>
<keyword evidence="2" id="KW-1185">Reference proteome</keyword>
<dbReference type="EMBL" id="JAFFZP010000012">
    <property type="protein sequence ID" value="MBN0987632.1"/>
    <property type="molecule type" value="Genomic_DNA"/>
</dbReference>
<dbReference type="RefSeq" id="WP_205213503.1">
    <property type="nucleotide sequence ID" value="NZ_JAFFZP010000012.1"/>
</dbReference>
<dbReference type="InterPro" id="IPR013397">
    <property type="entry name" value="CRISPR-assoc_prot_Csy1"/>
</dbReference>
<reference evidence="1 2" key="1">
    <citation type="submission" date="2021-02" db="EMBL/GenBank/DDBJ databases">
        <title>A novel species of genus Amphritea isolated from a fishpond in China.</title>
        <authorList>
            <person name="Lu H."/>
        </authorList>
    </citation>
    <scope>NUCLEOTIDE SEQUENCE [LARGE SCALE GENOMIC DNA]</scope>
    <source>
        <strain evidence="1 2">RP18W</strain>
    </source>
</reference>
<accession>A0ABS2W7D9</accession>
<organism evidence="1 2">
    <name type="scientific">Amphritea pacifica</name>
    <dbReference type="NCBI Taxonomy" id="2811233"/>
    <lineage>
        <taxon>Bacteria</taxon>
        <taxon>Pseudomonadati</taxon>
        <taxon>Pseudomonadota</taxon>
        <taxon>Gammaproteobacteria</taxon>
        <taxon>Oceanospirillales</taxon>
        <taxon>Oceanospirillaceae</taxon>
        <taxon>Amphritea</taxon>
    </lineage>
</organism>